<dbReference type="InterPro" id="IPR040706">
    <property type="entry name" value="Zf-MYST"/>
</dbReference>
<evidence type="ECO:0000256" key="5">
    <source>
        <dbReference type="ARBA" id="ARBA00022723"/>
    </source>
</evidence>
<proteinExistence type="inferred from homology"/>
<dbReference type="GO" id="GO:0046972">
    <property type="term" value="F:histone H4K16 acetyltransferase activity"/>
    <property type="evidence" value="ECO:0007669"/>
    <property type="project" value="TreeGrafter"/>
</dbReference>
<keyword evidence="10" id="KW-0804">Transcription</keyword>
<gene>
    <name evidence="17" type="ORF">GTA08_BOTSDO10837</name>
</gene>
<comment type="subcellular location">
    <subcellularLocation>
        <location evidence="1">Nucleus</location>
    </subcellularLocation>
</comment>
<evidence type="ECO:0000256" key="12">
    <source>
        <dbReference type="ARBA" id="ARBA00023315"/>
    </source>
</evidence>
<comment type="similarity">
    <text evidence="2">Belongs to the MYST (SAS/MOZ) family.</text>
</comment>
<dbReference type="EMBL" id="WWBZ02000082">
    <property type="protein sequence ID" value="KAF4301043.1"/>
    <property type="molecule type" value="Genomic_DNA"/>
</dbReference>
<evidence type="ECO:0000256" key="1">
    <source>
        <dbReference type="ARBA" id="ARBA00004123"/>
    </source>
</evidence>
<keyword evidence="6" id="KW-0863">Zinc-finger</keyword>
<dbReference type="GO" id="GO:0035267">
    <property type="term" value="C:NuA4 histone acetyltransferase complex"/>
    <property type="evidence" value="ECO:0007669"/>
    <property type="project" value="TreeGrafter"/>
</dbReference>
<evidence type="ECO:0000259" key="16">
    <source>
        <dbReference type="PROSITE" id="PS51726"/>
    </source>
</evidence>
<evidence type="ECO:0000256" key="2">
    <source>
        <dbReference type="ARBA" id="ARBA00010107"/>
    </source>
</evidence>
<accession>A0A8H4IJ87</accession>
<evidence type="ECO:0000256" key="11">
    <source>
        <dbReference type="ARBA" id="ARBA00023242"/>
    </source>
</evidence>
<comment type="caution">
    <text evidence="17">The sequence shown here is derived from an EMBL/GenBank/DDBJ whole genome shotgun (WGS) entry which is preliminary data.</text>
</comment>
<dbReference type="Gene3D" id="3.40.630.30">
    <property type="match status" value="1"/>
</dbReference>
<evidence type="ECO:0000256" key="8">
    <source>
        <dbReference type="ARBA" id="ARBA00022990"/>
    </source>
</evidence>
<feature type="region of interest" description="Disordered" evidence="15">
    <location>
        <begin position="1"/>
        <end position="73"/>
    </location>
</feature>
<feature type="compositionally biased region" description="Low complexity" evidence="15">
    <location>
        <begin position="54"/>
        <end position="73"/>
    </location>
</feature>
<dbReference type="EC" id="2.3.1.48" evidence="3"/>
<keyword evidence="7" id="KW-0862">Zinc</keyword>
<feature type="active site" description="Proton donor/acceptor" evidence="14">
    <location>
        <position position="256"/>
    </location>
</feature>
<feature type="domain" description="MYST-type HAT" evidence="16">
    <location>
        <begin position="74"/>
        <end position="344"/>
    </location>
</feature>
<dbReference type="SUPFAM" id="SSF55729">
    <property type="entry name" value="Acyl-CoA N-acyltransferases (Nat)"/>
    <property type="match status" value="1"/>
</dbReference>
<reference evidence="17" key="1">
    <citation type="submission" date="2020-04" db="EMBL/GenBank/DDBJ databases">
        <title>Genome Assembly and Annotation of Botryosphaeria dothidea sdau 11-99, a Latent Pathogen of Apple Fruit Ring Rot in China.</title>
        <authorList>
            <person name="Yu C."/>
            <person name="Diao Y."/>
            <person name="Lu Q."/>
            <person name="Zhao J."/>
            <person name="Cui S."/>
            <person name="Peng C."/>
            <person name="He B."/>
            <person name="Liu H."/>
        </authorList>
    </citation>
    <scope>NUCLEOTIDE SEQUENCE [LARGE SCALE GENOMIC DNA]</scope>
    <source>
        <strain evidence="17">Sdau11-99</strain>
    </source>
</reference>
<evidence type="ECO:0000256" key="9">
    <source>
        <dbReference type="ARBA" id="ARBA00023015"/>
    </source>
</evidence>
<evidence type="ECO:0000313" key="18">
    <source>
        <dbReference type="Proteomes" id="UP000572817"/>
    </source>
</evidence>
<keyword evidence="8" id="KW-0007">Acetylation</keyword>
<sequence>MGPENPSQPGASPNGAPPAHPPAPVAAASAVDAATQAAATSNMTMPSVTSASVQQPQQPAQLAQQHQQQQRPAAMEPNVLNVVLGDLLVKPWYPSFYPEELVGRRVERLYVCQWCFKYSKELIPFLGHTKVCSLKDAPPPGTQIYAKDSYSIHEVDGEQYKLYSQNLSLFGKLFLDTKSVFYDVTTFLYYLLVSTNPVTGARQVIGFFSKEKMSWDNNNLACILVFPPWQRQGLGQMLMGVSYELSRREDRIGGPEKPLSELGRRGYMAYWSATIARYILSVPMKRNVTLRGISDATYILLEDIIATLKEMKVLEHRPNANKKNNSSSEEIPVLNKAKVRRWALENGVGLMPPVDASALTVEWTAKERRDEGGGD</sequence>
<keyword evidence="4" id="KW-0808">Transferase</keyword>
<dbReference type="PROSITE" id="PS51726">
    <property type="entry name" value="MYST_HAT"/>
    <property type="match status" value="1"/>
</dbReference>
<dbReference type="InterPro" id="IPR016181">
    <property type="entry name" value="Acyl_CoA_acyltransferase"/>
</dbReference>
<keyword evidence="12" id="KW-0012">Acyltransferase</keyword>
<evidence type="ECO:0000256" key="10">
    <source>
        <dbReference type="ARBA" id="ARBA00023163"/>
    </source>
</evidence>
<dbReference type="InterPro" id="IPR002717">
    <property type="entry name" value="HAT_MYST-type"/>
</dbReference>
<dbReference type="FunFam" id="3.40.630.30:FF:000067">
    <property type="entry name" value="Histone acetyltransferase"/>
    <property type="match status" value="1"/>
</dbReference>
<keyword evidence="18" id="KW-1185">Reference proteome</keyword>
<feature type="compositionally biased region" description="Polar residues" evidence="15">
    <location>
        <begin position="43"/>
        <end position="53"/>
    </location>
</feature>
<dbReference type="OrthoDB" id="787137at2759"/>
<name>A0A8H4IJ87_9PEZI</name>
<dbReference type="PANTHER" id="PTHR10615">
    <property type="entry name" value="HISTONE ACETYLTRANSFERASE"/>
    <property type="match status" value="1"/>
</dbReference>
<dbReference type="Proteomes" id="UP000572817">
    <property type="component" value="Unassembled WGS sequence"/>
</dbReference>
<evidence type="ECO:0000256" key="6">
    <source>
        <dbReference type="ARBA" id="ARBA00022771"/>
    </source>
</evidence>
<dbReference type="GO" id="GO:0006355">
    <property type="term" value="P:regulation of DNA-templated transcription"/>
    <property type="evidence" value="ECO:0007669"/>
    <property type="project" value="InterPro"/>
</dbReference>
<dbReference type="GO" id="GO:0008270">
    <property type="term" value="F:zinc ion binding"/>
    <property type="evidence" value="ECO:0007669"/>
    <property type="project" value="UniProtKB-KW"/>
</dbReference>
<protein>
    <recommendedName>
        <fullName evidence="3">histone acetyltransferase</fullName>
        <ecNumber evidence="3">2.3.1.48</ecNumber>
    </recommendedName>
</protein>
<dbReference type="GO" id="GO:0005634">
    <property type="term" value="C:nucleus"/>
    <property type="evidence" value="ECO:0007669"/>
    <property type="project" value="UniProtKB-SubCell"/>
</dbReference>
<evidence type="ECO:0000256" key="14">
    <source>
        <dbReference type="PIRSR" id="PIRSR602717-51"/>
    </source>
</evidence>
<organism evidence="17 18">
    <name type="scientific">Botryosphaeria dothidea</name>
    <dbReference type="NCBI Taxonomy" id="55169"/>
    <lineage>
        <taxon>Eukaryota</taxon>
        <taxon>Fungi</taxon>
        <taxon>Dikarya</taxon>
        <taxon>Ascomycota</taxon>
        <taxon>Pezizomycotina</taxon>
        <taxon>Dothideomycetes</taxon>
        <taxon>Dothideomycetes incertae sedis</taxon>
        <taxon>Botryosphaeriales</taxon>
        <taxon>Botryosphaeriaceae</taxon>
        <taxon>Botryosphaeria</taxon>
    </lineage>
</organism>
<feature type="compositionally biased region" description="Low complexity" evidence="15">
    <location>
        <begin position="25"/>
        <end position="42"/>
    </location>
</feature>
<evidence type="ECO:0000256" key="3">
    <source>
        <dbReference type="ARBA" id="ARBA00013184"/>
    </source>
</evidence>
<dbReference type="InterPro" id="IPR036388">
    <property type="entry name" value="WH-like_DNA-bd_sf"/>
</dbReference>
<dbReference type="PANTHER" id="PTHR10615:SF219">
    <property type="entry name" value="HISTONE ACETYLTRANSFERASE KAT5"/>
    <property type="match status" value="1"/>
</dbReference>
<keyword evidence="5" id="KW-0479">Metal-binding</keyword>
<dbReference type="Gene3D" id="1.10.10.10">
    <property type="entry name" value="Winged helix-like DNA-binding domain superfamily/Winged helix DNA-binding domain"/>
    <property type="match status" value="1"/>
</dbReference>
<comment type="function">
    <text evidence="13">Catalytic component of the NuA4 histone acetyltransferase (HAT) complex which is involved in epigenetic transcriptional activation of selected genes principally by acetylation of nucleosomal histones H4, H3, H2B, H2A and H2A variant H2A.Z. Acetylates histone H4 to form H4K5ac, H4K8ac, H4K12ac and H4K16ac, histone H3 to form H3K14ac, and histone H2A to form H2AK4ac and H2AK7ac. The NuA4 complex is involved in the DNA damage response and is required for chromosome segregation. The NuA4 complex plays a direct role in repair of DNA double-strand breaks (DSBs) through homologous recombination. Recruitment to promoters depends on H3K4me. Also acetylates non-histone proteins. In addition to protein acetyltransferase, can use different acyl-CoA substrates, such as 2-hydroxyisobutanoyl-CoA (2-hydroxyisobutyryl-CoA) or (2E)-butenoyl-CoA (crotonyl-CoA), and is able to mediate protein 2-hydroxyisobutyrylation and crotonylation, respectively.</text>
</comment>
<evidence type="ECO:0000256" key="13">
    <source>
        <dbReference type="ARBA" id="ARBA00045805"/>
    </source>
</evidence>
<evidence type="ECO:0000256" key="7">
    <source>
        <dbReference type="ARBA" id="ARBA00022833"/>
    </source>
</evidence>
<keyword evidence="9" id="KW-0805">Transcription regulation</keyword>
<feature type="compositionally biased region" description="Pro residues" evidence="15">
    <location>
        <begin position="15"/>
        <end position="24"/>
    </location>
</feature>
<dbReference type="AlphaFoldDB" id="A0A8H4IJ87"/>
<evidence type="ECO:0000313" key="17">
    <source>
        <dbReference type="EMBL" id="KAF4301043.1"/>
    </source>
</evidence>
<evidence type="ECO:0000256" key="15">
    <source>
        <dbReference type="SAM" id="MobiDB-lite"/>
    </source>
</evidence>
<dbReference type="Pfam" id="PF01853">
    <property type="entry name" value="MOZ_SAS"/>
    <property type="match status" value="1"/>
</dbReference>
<dbReference type="Gene3D" id="3.30.60.60">
    <property type="entry name" value="N-acetyl transferase-like"/>
    <property type="match status" value="1"/>
</dbReference>
<dbReference type="Pfam" id="PF17772">
    <property type="entry name" value="zf-MYST"/>
    <property type="match status" value="1"/>
</dbReference>
<keyword evidence="11" id="KW-0539">Nucleus</keyword>
<dbReference type="InterPro" id="IPR050603">
    <property type="entry name" value="MYST_HAT"/>
</dbReference>
<evidence type="ECO:0000256" key="4">
    <source>
        <dbReference type="ARBA" id="ARBA00022679"/>
    </source>
</evidence>